<feature type="chain" id="PRO_5002259798" description="Pyrrolo-quinoline quinone repeat domain-containing protein" evidence="1">
    <location>
        <begin position="20"/>
        <end position="566"/>
    </location>
</feature>
<dbReference type="InterPro" id="IPR015943">
    <property type="entry name" value="WD40/YVTN_repeat-like_dom_sf"/>
</dbReference>
<name>A0A0D2HP56_9BACT</name>
<proteinExistence type="predicted"/>
<evidence type="ECO:0000259" key="2">
    <source>
        <dbReference type="Pfam" id="PF13360"/>
    </source>
</evidence>
<evidence type="ECO:0000256" key="1">
    <source>
        <dbReference type="SAM" id="SignalP"/>
    </source>
</evidence>
<dbReference type="EMBL" id="AZAC01000034">
    <property type="protein sequence ID" value="KIX12313.1"/>
    <property type="molecule type" value="Genomic_DNA"/>
</dbReference>
<keyword evidence="1" id="KW-0732">Signal</keyword>
<reference evidence="3 4" key="1">
    <citation type="submission" date="2013-11" db="EMBL/GenBank/DDBJ databases">
        <title>Metagenomic analysis of a methanogenic consortium involved in long chain n-alkane degradation.</title>
        <authorList>
            <person name="Davidova I.A."/>
            <person name="Callaghan A.V."/>
            <person name="Wawrik B."/>
            <person name="Pruitt S."/>
            <person name="Marks C."/>
            <person name="Duncan K.E."/>
            <person name="Suflita J.M."/>
        </authorList>
    </citation>
    <scope>NUCLEOTIDE SEQUENCE [LARGE SCALE GENOMIC DNA]</scope>
    <source>
        <strain evidence="3 4">SPR</strain>
    </source>
</reference>
<accession>A0A0D2HP56</accession>
<evidence type="ECO:0000313" key="4">
    <source>
        <dbReference type="Proteomes" id="UP000032233"/>
    </source>
</evidence>
<evidence type="ECO:0000313" key="3">
    <source>
        <dbReference type="EMBL" id="KIX12313.1"/>
    </source>
</evidence>
<keyword evidence="4" id="KW-1185">Reference proteome</keyword>
<dbReference type="PROSITE" id="PS51257">
    <property type="entry name" value="PROKAR_LIPOPROTEIN"/>
    <property type="match status" value="1"/>
</dbReference>
<dbReference type="InParanoid" id="A0A0D2HP56"/>
<gene>
    <name evidence="3" type="ORF">X474_20490</name>
</gene>
<dbReference type="AlphaFoldDB" id="A0A0D2HP56"/>
<feature type="domain" description="Pyrrolo-quinoline quinone repeat" evidence="2">
    <location>
        <begin position="154"/>
        <end position="427"/>
    </location>
</feature>
<organism evidence="3 4">
    <name type="scientific">Dethiosulfatarculus sandiegensis</name>
    <dbReference type="NCBI Taxonomy" id="1429043"/>
    <lineage>
        <taxon>Bacteria</taxon>
        <taxon>Pseudomonadati</taxon>
        <taxon>Thermodesulfobacteriota</taxon>
        <taxon>Desulfarculia</taxon>
        <taxon>Desulfarculales</taxon>
        <taxon>Desulfarculaceae</taxon>
        <taxon>Dethiosulfatarculus</taxon>
    </lineage>
</organism>
<dbReference type="InterPro" id="IPR002372">
    <property type="entry name" value="PQQ_rpt_dom"/>
</dbReference>
<dbReference type="SUPFAM" id="SSF50998">
    <property type="entry name" value="Quinoprotein alcohol dehydrogenase-like"/>
    <property type="match status" value="1"/>
</dbReference>
<comment type="caution">
    <text evidence="3">The sequence shown here is derived from an EMBL/GenBank/DDBJ whole genome shotgun (WGS) entry which is preliminary data.</text>
</comment>
<feature type="signal peptide" evidence="1">
    <location>
        <begin position="1"/>
        <end position="19"/>
    </location>
</feature>
<dbReference type="OrthoDB" id="9762291at2"/>
<dbReference type="InterPro" id="IPR011047">
    <property type="entry name" value="Quinoprotein_ADH-like_sf"/>
</dbReference>
<protein>
    <recommendedName>
        <fullName evidence="2">Pyrrolo-quinoline quinone repeat domain-containing protein</fullName>
    </recommendedName>
</protein>
<dbReference type="Pfam" id="PF13360">
    <property type="entry name" value="PQQ_2"/>
    <property type="match status" value="1"/>
</dbReference>
<dbReference type="RefSeq" id="WP_044350961.1">
    <property type="nucleotide sequence ID" value="NZ_AZAC01000034.1"/>
</dbReference>
<dbReference type="Gene3D" id="2.130.10.10">
    <property type="entry name" value="YVTN repeat-like/Quinoprotein amine dehydrogenase"/>
    <property type="match status" value="2"/>
</dbReference>
<dbReference type="Proteomes" id="UP000032233">
    <property type="component" value="Unassembled WGS sequence"/>
</dbReference>
<dbReference type="STRING" id="1429043.X474_20490"/>
<sequence length="566" mass="62425">MRFFRWLSVFILLSSLFLAASCQKEPVSLDVFWVRGGLALVGDVLKGVEVSSGGEKLFSWQDPDQDKRVLKLGPDKCLVLLPLKPGREIEVSWRTSQGRGKAELVVPVKPSPFLVHTLDLEKVDFLNGRMGSNLDTVLKFSPGSDYLAIGSYEGYLRVVEVLSGRLLYKKKLAEGMVKRLAWASCRGKLLLYAGEQSPDGFLYCLEGLTGKEIWKYRTADDVGQGNRESDKRHAIYNLPGIYHLAATPKGDAVAVCTYGRYVADEYLHDCLVYRFDGQTGRVLWRWPENTCFPHGITWVGNSFNARTLALMSFSTLGPDRDHTGFFRGRLYCLDGKGGKVKWDYQVLPLAPYYNRVSTWQGVSVSPDGNYVTAGLNDGRVIFFEANGSRAGEPIWVRKPGAPVMVGDVPVASPVSYTAMTDKAVYCVTPGTTIPLSSGRSRGKAPAPHPGAGYLRAYGLAGELLWQYKTRGSSQGIFACPDHKLAAIAISQNRTDKDLNEFGFVLFDTGRKGGSNQKLIYHFATEGPCFFQADIAGNGLFAAVTEMPLSLDEGKKVHGSYRVHIIH</sequence>